<evidence type="ECO:0000313" key="2">
    <source>
        <dbReference type="Proteomes" id="UP000614350"/>
    </source>
</evidence>
<dbReference type="AlphaFoldDB" id="A0A834J5Q5"/>
<keyword evidence="2" id="KW-1185">Reference proteome</keyword>
<dbReference type="EMBL" id="JACSEA010000023">
    <property type="protein sequence ID" value="KAF7379501.1"/>
    <property type="molecule type" value="Genomic_DNA"/>
</dbReference>
<name>A0A834J5Q5_VESVU</name>
<reference evidence="1" key="1">
    <citation type="journal article" date="2020" name="G3 (Bethesda)">
        <title>High-Quality Assemblies for Three Invasive Social Wasps from the &lt;i&gt;Vespula&lt;/i&gt; Genus.</title>
        <authorList>
            <person name="Harrop T.W.R."/>
            <person name="Guhlin J."/>
            <person name="McLaughlin G.M."/>
            <person name="Permina E."/>
            <person name="Stockwell P."/>
            <person name="Gilligan J."/>
            <person name="Le Lec M.F."/>
            <person name="Gruber M.A.M."/>
            <person name="Quinn O."/>
            <person name="Lovegrove M."/>
            <person name="Duncan E.J."/>
            <person name="Remnant E.J."/>
            <person name="Van Eeckhoven J."/>
            <person name="Graham B."/>
            <person name="Knapp R.A."/>
            <person name="Langford K.W."/>
            <person name="Kronenberg Z."/>
            <person name="Press M.O."/>
            <person name="Eacker S.M."/>
            <person name="Wilson-Rankin E.E."/>
            <person name="Purcell J."/>
            <person name="Lester P.J."/>
            <person name="Dearden P.K."/>
        </authorList>
    </citation>
    <scope>NUCLEOTIDE SEQUENCE</scope>
    <source>
        <strain evidence="1">Marl-1</strain>
    </source>
</reference>
<gene>
    <name evidence="1" type="ORF">HZH66_014872</name>
</gene>
<proteinExistence type="predicted"/>
<protein>
    <submittedName>
        <fullName evidence="1">Uncharacterized protein</fullName>
    </submittedName>
</protein>
<sequence length="75" mass="7626">MVLVVGDGGGGGGGGGGPVMYNAITLVFTAVSNQGDNLVTNYELGPSNGAYESLVCLCSWQLRSQNLANIGSQFE</sequence>
<accession>A0A834J5Q5</accession>
<organism evidence="1 2">
    <name type="scientific">Vespula vulgaris</name>
    <name type="common">Yellow jacket</name>
    <name type="synonym">Wasp</name>
    <dbReference type="NCBI Taxonomy" id="7454"/>
    <lineage>
        <taxon>Eukaryota</taxon>
        <taxon>Metazoa</taxon>
        <taxon>Ecdysozoa</taxon>
        <taxon>Arthropoda</taxon>
        <taxon>Hexapoda</taxon>
        <taxon>Insecta</taxon>
        <taxon>Pterygota</taxon>
        <taxon>Neoptera</taxon>
        <taxon>Endopterygota</taxon>
        <taxon>Hymenoptera</taxon>
        <taxon>Apocrita</taxon>
        <taxon>Aculeata</taxon>
        <taxon>Vespoidea</taxon>
        <taxon>Vespidae</taxon>
        <taxon>Vespinae</taxon>
        <taxon>Vespula</taxon>
    </lineage>
</organism>
<evidence type="ECO:0000313" key="1">
    <source>
        <dbReference type="EMBL" id="KAF7379501.1"/>
    </source>
</evidence>
<dbReference type="Proteomes" id="UP000614350">
    <property type="component" value="Unassembled WGS sequence"/>
</dbReference>
<comment type="caution">
    <text evidence="1">The sequence shown here is derived from an EMBL/GenBank/DDBJ whole genome shotgun (WGS) entry which is preliminary data.</text>
</comment>